<reference evidence="2" key="1">
    <citation type="journal article" date="2016" name="Insect Biochem. Mol. Biol.">
        <title>Multifaceted biological insights from a draft genome sequence of the tobacco hornworm moth, Manduca sexta.</title>
        <authorList>
            <person name="Kanost M.R."/>
            <person name="Arrese E.L."/>
            <person name="Cao X."/>
            <person name="Chen Y.R."/>
            <person name="Chellapilla S."/>
            <person name="Goldsmith M.R."/>
            <person name="Grosse-Wilde E."/>
            <person name="Heckel D.G."/>
            <person name="Herndon N."/>
            <person name="Jiang H."/>
            <person name="Papanicolaou A."/>
            <person name="Qu J."/>
            <person name="Soulages J.L."/>
            <person name="Vogel H."/>
            <person name="Walters J."/>
            <person name="Waterhouse R.M."/>
            <person name="Ahn S.J."/>
            <person name="Almeida F.C."/>
            <person name="An C."/>
            <person name="Aqrawi P."/>
            <person name="Bretschneider A."/>
            <person name="Bryant W.B."/>
            <person name="Bucks S."/>
            <person name="Chao H."/>
            <person name="Chevignon G."/>
            <person name="Christen J.M."/>
            <person name="Clarke D.F."/>
            <person name="Dittmer N.T."/>
            <person name="Ferguson L.C.F."/>
            <person name="Garavelou S."/>
            <person name="Gordon K.H.J."/>
            <person name="Gunaratna R.T."/>
            <person name="Han Y."/>
            <person name="Hauser F."/>
            <person name="He Y."/>
            <person name="Heidel-Fischer H."/>
            <person name="Hirsh A."/>
            <person name="Hu Y."/>
            <person name="Jiang H."/>
            <person name="Kalra D."/>
            <person name="Klinner C."/>
            <person name="Konig C."/>
            <person name="Kovar C."/>
            <person name="Kroll A.R."/>
            <person name="Kuwar S.S."/>
            <person name="Lee S.L."/>
            <person name="Lehman R."/>
            <person name="Li K."/>
            <person name="Li Z."/>
            <person name="Liang H."/>
            <person name="Lovelace S."/>
            <person name="Lu Z."/>
            <person name="Mansfield J.H."/>
            <person name="McCulloch K.J."/>
            <person name="Mathew T."/>
            <person name="Morton B."/>
            <person name="Muzny D.M."/>
            <person name="Neunemann D."/>
            <person name="Ongeri F."/>
            <person name="Pauchet Y."/>
            <person name="Pu L.L."/>
            <person name="Pyrousis I."/>
            <person name="Rao X.J."/>
            <person name="Redding A."/>
            <person name="Roesel C."/>
            <person name="Sanchez-Gracia A."/>
            <person name="Schaack S."/>
            <person name="Shukla A."/>
            <person name="Tetreau G."/>
            <person name="Wang Y."/>
            <person name="Xiong G.H."/>
            <person name="Traut W."/>
            <person name="Walsh T.K."/>
            <person name="Worley K.C."/>
            <person name="Wu D."/>
            <person name="Wu W."/>
            <person name="Wu Y.Q."/>
            <person name="Zhang X."/>
            <person name="Zou Z."/>
            <person name="Zucker H."/>
            <person name="Briscoe A.D."/>
            <person name="Burmester T."/>
            <person name="Clem R.J."/>
            <person name="Feyereisen R."/>
            <person name="Grimmelikhuijzen C.J.P."/>
            <person name="Hamodrakas S.J."/>
            <person name="Hansson B.S."/>
            <person name="Huguet E."/>
            <person name="Jermiin L.S."/>
            <person name="Lan Q."/>
            <person name="Lehman H.K."/>
            <person name="Lorenzen M."/>
            <person name="Merzendorfer H."/>
            <person name="Michalopoulos I."/>
            <person name="Morton D.B."/>
            <person name="Muthukrishnan S."/>
            <person name="Oakeshott J.G."/>
            <person name="Palmer W."/>
            <person name="Park Y."/>
            <person name="Passarelli A.L."/>
            <person name="Rozas J."/>
            <person name="Schwartz L.M."/>
            <person name="Smith W."/>
            <person name="Southgate A."/>
            <person name="Vilcinskas A."/>
            <person name="Vogt R."/>
            <person name="Wang P."/>
            <person name="Werren J."/>
            <person name="Yu X.Q."/>
            <person name="Zhou J.J."/>
            <person name="Brown S.J."/>
            <person name="Scherer S.E."/>
            <person name="Richards S."/>
            <person name="Blissard G.W."/>
        </authorList>
    </citation>
    <scope>NUCLEOTIDE SEQUENCE</scope>
</reference>
<protein>
    <submittedName>
        <fullName evidence="2">Uncharacterized protein</fullName>
    </submittedName>
</protein>
<keyword evidence="3" id="KW-1185">Reference proteome</keyword>
<feature type="region of interest" description="Disordered" evidence="1">
    <location>
        <begin position="909"/>
        <end position="999"/>
    </location>
</feature>
<reference evidence="2" key="2">
    <citation type="submission" date="2020-12" db="EMBL/GenBank/DDBJ databases">
        <authorList>
            <person name="Kanost M."/>
        </authorList>
    </citation>
    <scope>NUCLEOTIDE SEQUENCE</scope>
</reference>
<proteinExistence type="predicted"/>
<accession>A0A921Z569</accession>
<feature type="compositionally biased region" description="Polar residues" evidence="1">
    <location>
        <begin position="1431"/>
        <end position="1440"/>
    </location>
</feature>
<comment type="caution">
    <text evidence="2">The sequence shown here is derived from an EMBL/GenBank/DDBJ whole genome shotgun (WGS) entry which is preliminary data.</text>
</comment>
<dbReference type="Proteomes" id="UP000791440">
    <property type="component" value="Unassembled WGS sequence"/>
</dbReference>
<feature type="region of interest" description="Disordered" evidence="1">
    <location>
        <begin position="1697"/>
        <end position="1742"/>
    </location>
</feature>
<feature type="region of interest" description="Disordered" evidence="1">
    <location>
        <begin position="221"/>
        <end position="241"/>
    </location>
</feature>
<dbReference type="EMBL" id="JH668410">
    <property type="protein sequence ID" value="KAG6451587.1"/>
    <property type="molecule type" value="Genomic_DNA"/>
</dbReference>
<sequence>MMEGGDGMVAVVRELRDAGLAVTLLEGSRRYTLMPNSVAHPPMPTCIHVSRDVPEPIRATSEVCTEPPLRCDSSAQATDGRYASIYKVQHCNVSPTSPQIHLAEFPPQRAELTPSKEQIQIFSQNNGHGNFEVGGTGSGEKYSPVRPSTQFRGGMSWPDRGSVCAPRPSYEPDSFANSLRKYPNMSPQRSSEIVERLVNYTQAKHASKICARSRLSPTRLSECNSNHTLDRDSRASPTRHRGYEPEVTIRPKVKTDESPTREGRPKRCDMCLELNTSPFCKNFEVRCLRDMSKRTRESLKHSTGQPCYLNGGTIRDHCSDEHQSRARNKATVTITTTSISVVEMMSREVATLPRVEPSKRNVAVPLSPICSITQRCPEVPVAVGSTGSAFKSVQTISTNITKKTRKFVQATSSSIELLSAVDRRQCNERSGRKSKSQEEIRTRKEDFRKEMLQLLQSIDCHGDEVYQAFRDELVRKIKKNRRKLNLGIEDHAKSVPFWFKARPTCRHYVNNCRSAKNPDIFKGHTRNIGVPNDDSLQNTVKDWLREIHTKNSELLERLSLDHIVSSLAAKLRQLCFNSEEISKSEIMQMIEQVTFDASDSDRNVQLNNLADALTNKIKDVLYTNSRQFNRHKQRERTTQNKKFDYFPFRKLIQPTEEEVRGFVKEELLMFMNKFNLNLNAKSIQDVETEVIDVLIDSIDELQWGDNDKVKEEVAISLRETSQLPECYFICLADTLVKRFKSFMRTFSALNMEKVKRQTFVVLQNTVQNASIQLNEPENTSNSPGTEADEEALIEQYTSQLTQIIEAWWTSILGADENEKGFREVAINDLAGDIVDRHRFLGMNNSIISSNEEEIEYLKFQIFRWINKLVGDEAMQQALDRAPELMAQIQRIPVPAMSLQDSLVRSRVVVERPRSPVPTKSTSPAKAAPNKPGYNFVQIPMQRSASRGDSISGGLRKRGATGRRMSEPASYSINQVGPGVSGVSRGRRLSTPANMGATRESPIVPSIPKITKDFEHYLDEWITQIPIAANNPQEQERAEKLKRNIRNGVLMALAKAEIDSATSSNEFYLQDFFEEELENLLSSLPSSQELTSKKMLLKANLIERARDTIKAIINANVSTSYRYRLWDAISSSLPQRPVVDDRIKSAAHLFEEFLKLNIAEDYVLYKLHHEMDLPKTIAYKDKVLITLRKLYDNAQLLPGGDRITALDPNTFANNIYNAMVKVNVPPEDILQNEGDQIVLGHEIAQWLQDLPITQSDAHLDQLQKRRLRDSLAKKIYEIEKQTNLCDNSAMRQVKNELTKFLEKFSPRPEEAGNLSFLIDEFINRLKNRRKIVHAPTSFPWFFKQVPFSSSFVDHSGPISLIESLDDPYVTMAPAEAGRPSMVGADLLPQALPVKEPTSAQWLTLLNTQEQLQRDREAREAQSQQIPPCCQPATHSSLSSQPKGGHLGQYQQVLYQDPPNVQQLTMIGTQERIEREKKALEAQAQSQQIPSCCQPAGAPSPRAYGSIGPGVVGPTSRNLHTRQIAGTTYESLAGPRRQFGASPAAPSTQSEMRRLVDLQDQRLSMMQSAIPAVHPGPSGVASFVPSQAQPVIQMPTVSNMNGIFSTSQMAGPSGVAGSNLAKPKDPTIGGTPLMQRSVRPRQIGSPQHVTSSRSPTNQSQLQFAAPLAQEEAVFTPRHDLEDISEQNISRPVLSLLDMSNQPPVGFSTPRQSLAGRPGMPELPDQGNIPGAPRARRKRTREGDALRADVARRRLDLEEVEEEEERERDEVQCRCTERVYRCRRRRPMCCDCEDMDYPRYFPMPYPYCFY</sequence>
<organism evidence="2 3">
    <name type="scientific">Manduca sexta</name>
    <name type="common">Tobacco hawkmoth</name>
    <name type="synonym">Tobacco hornworm</name>
    <dbReference type="NCBI Taxonomy" id="7130"/>
    <lineage>
        <taxon>Eukaryota</taxon>
        <taxon>Metazoa</taxon>
        <taxon>Ecdysozoa</taxon>
        <taxon>Arthropoda</taxon>
        <taxon>Hexapoda</taxon>
        <taxon>Insecta</taxon>
        <taxon>Pterygota</taxon>
        <taxon>Neoptera</taxon>
        <taxon>Endopterygota</taxon>
        <taxon>Lepidoptera</taxon>
        <taxon>Glossata</taxon>
        <taxon>Ditrysia</taxon>
        <taxon>Bombycoidea</taxon>
        <taxon>Sphingidae</taxon>
        <taxon>Sphinginae</taxon>
        <taxon>Sphingini</taxon>
        <taxon>Manduca</taxon>
    </lineage>
</organism>
<evidence type="ECO:0000256" key="1">
    <source>
        <dbReference type="SAM" id="MobiDB-lite"/>
    </source>
</evidence>
<evidence type="ECO:0000313" key="2">
    <source>
        <dbReference type="EMBL" id="KAG6451587.1"/>
    </source>
</evidence>
<feature type="region of interest" description="Disordered" evidence="1">
    <location>
        <begin position="1526"/>
        <end position="1548"/>
    </location>
</feature>
<feature type="region of interest" description="Disordered" evidence="1">
    <location>
        <begin position="1411"/>
        <end position="1444"/>
    </location>
</feature>
<gene>
    <name evidence="2" type="ORF">O3G_MSEX007212</name>
</gene>
<evidence type="ECO:0000313" key="3">
    <source>
        <dbReference type="Proteomes" id="UP000791440"/>
    </source>
</evidence>
<name>A0A921Z569_MANSE</name>